<evidence type="ECO:0008006" key="9">
    <source>
        <dbReference type="Google" id="ProtNLM"/>
    </source>
</evidence>
<comment type="caution">
    <text evidence="7">The sequence shown here is derived from an EMBL/GenBank/DDBJ whole genome shotgun (WGS) entry which is preliminary data.</text>
</comment>
<dbReference type="InterPro" id="IPR033270">
    <property type="entry name" value="VPRBP/DCAF1"/>
</dbReference>
<dbReference type="SMART" id="SM00667">
    <property type="entry name" value="LisH"/>
    <property type="match status" value="1"/>
</dbReference>
<dbReference type="PANTHER" id="PTHR13129:SF4">
    <property type="entry name" value="DDB1- AND CUL4-ASSOCIATED FACTOR 1"/>
    <property type="match status" value="1"/>
</dbReference>
<feature type="compositionally biased region" description="Acidic residues" evidence="6">
    <location>
        <begin position="1574"/>
        <end position="1605"/>
    </location>
</feature>
<proteinExistence type="inferred from homology"/>
<feature type="compositionally biased region" description="Basic and acidic residues" evidence="6">
    <location>
        <begin position="1688"/>
        <end position="1704"/>
    </location>
</feature>
<dbReference type="Proteomes" id="UP001497525">
    <property type="component" value="Unassembled WGS sequence"/>
</dbReference>
<feature type="region of interest" description="Disordered" evidence="6">
    <location>
        <begin position="614"/>
        <end position="687"/>
    </location>
</feature>
<dbReference type="SUPFAM" id="SSF48371">
    <property type="entry name" value="ARM repeat"/>
    <property type="match status" value="1"/>
</dbReference>
<gene>
    <name evidence="7" type="ORF">CDAUBV1_LOCUS7079</name>
</gene>
<name>A0AAV2TAG9_CALDB</name>
<evidence type="ECO:0000256" key="2">
    <source>
        <dbReference type="ARBA" id="ARBA00004906"/>
    </source>
</evidence>
<evidence type="ECO:0000313" key="7">
    <source>
        <dbReference type="EMBL" id="CAL5133851.1"/>
    </source>
</evidence>
<dbReference type="SUPFAM" id="SSF50978">
    <property type="entry name" value="WD40 repeat-like"/>
    <property type="match status" value="1"/>
</dbReference>
<feature type="region of interest" description="Disordered" evidence="6">
    <location>
        <begin position="1620"/>
        <end position="1729"/>
    </location>
</feature>
<feature type="region of interest" description="Disordered" evidence="6">
    <location>
        <begin position="564"/>
        <end position="594"/>
    </location>
</feature>
<evidence type="ECO:0000256" key="1">
    <source>
        <dbReference type="ARBA" id="ARBA00004123"/>
    </source>
</evidence>
<feature type="region of interest" description="Disordered" evidence="6">
    <location>
        <begin position="1565"/>
        <end position="1605"/>
    </location>
</feature>
<dbReference type="PROSITE" id="PS50896">
    <property type="entry name" value="LISH"/>
    <property type="match status" value="1"/>
</dbReference>
<dbReference type="GO" id="GO:0016567">
    <property type="term" value="P:protein ubiquitination"/>
    <property type="evidence" value="ECO:0007669"/>
    <property type="project" value="InterPro"/>
</dbReference>
<feature type="region of interest" description="Disordered" evidence="6">
    <location>
        <begin position="1028"/>
        <end position="1057"/>
    </location>
</feature>
<feature type="region of interest" description="Disordered" evidence="6">
    <location>
        <begin position="1108"/>
        <end position="1127"/>
    </location>
</feature>
<feature type="compositionally biased region" description="Low complexity" evidence="6">
    <location>
        <begin position="1108"/>
        <end position="1119"/>
    </location>
</feature>
<dbReference type="InterPro" id="IPR016024">
    <property type="entry name" value="ARM-type_fold"/>
</dbReference>
<dbReference type="EMBL" id="CAXLJL010000157">
    <property type="protein sequence ID" value="CAL5133851.1"/>
    <property type="molecule type" value="Genomic_DNA"/>
</dbReference>
<comment type="similarity">
    <text evidence="3">Belongs to the VPRBP/DCAF1 family.</text>
</comment>
<evidence type="ECO:0000256" key="3">
    <source>
        <dbReference type="ARBA" id="ARBA00008845"/>
    </source>
</evidence>
<dbReference type="GO" id="GO:0080008">
    <property type="term" value="C:Cul4-RING E3 ubiquitin ligase complex"/>
    <property type="evidence" value="ECO:0007669"/>
    <property type="project" value="TreeGrafter"/>
</dbReference>
<evidence type="ECO:0000256" key="6">
    <source>
        <dbReference type="SAM" id="MobiDB-lite"/>
    </source>
</evidence>
<organism evidence="7 8">
    <name type="scientific">Calicophoron daubneyi</name>
    <name type="common">Rumen fluke</name>
    <name type="synonym">Paramphistomum daubneyi</name>
    <dbReference type="NCBI Taxonomy" id="300641"/>
    <lineage>
        <taxon>Eukaryota</taxon>
        <taxon>Metazoa</taxon>
        <taxon>Spiralia</taxon>
        <taxon>Lophotrochozoa</taxon>
        <taxon>Platyhelminthes</taxon>
        <taxon>Trematoda</taxon>
        <taxon>Digenea</taxon>
        <taxon>Plagiorchiida</taxon>
        <taxon>Pronocephalata</taxon>
        <taxon>Paramphistomoidea</taxon>
        <taxon>Paramphistomidae</taxon>
        <taxon>Calicophoron</taxon>
    </lineage>
</organism>
<keyword evidence="4" id="KW-0833">Ubl conjugation pathway</keyword>
<dbReference type="GO" id="GO:0005634">
    <property type="term" value="C:nucleus"/>
    <property type="evidence" value="ECO:0007669"/>
    <property type="project" value="UniProtKB-SubCell"/>
</dbReference>
<feature type="compositionally biased region" description="Low complexity" evidence="6">
    <location>
        <begin position="1630"/>
        <end position="1651"/>
    </location>
</feature>
<feature type="region of interest" description="Disordered" evidence="6">
    <location>
        <begin position="760"/>
        <end position="789"/>
    </location>
</feature>
<evidence type="ECO:0000256" key="4">
    <source>
        <dbReference type="ARBA" id="ARBA00022786"/>
    </source>
</evidence>
<comment type="subcellular location">
    <subcellularLocation>
        <location evidence="1">Nucleus</location>
    </subcellularLocation>
</comment>
<accession>A0AAV2TAG9</accession>
<sequence length="1729" mass="191932">MANDTGDSRTAIERCEELMTRWKAERNTPSFDPVPLLNNFSDLLEEQINIFFSTDPDPFDDRHPLRTDSSCDLGQILRLLSTPESFLEKITFVYLVGSNDPSDRLVLAASRLLCAMRLGVTLSFTLDEDDTTINTLFKLASSSYEPTNCYALFLLGSVLDNTELLYITRQKNMQLIPVVVQRLSAYTKTLKNEIAQATPTRRDMGMNNLLGGFHLRDLTTEMKIRLSIAYLLPLAEYQDLMPFMYNGGILDMIYTFISSDIAARDIRLTFEALRLLGSLMCHRCVYLEFVDKDGLNAVLQVPRPSVAATAVSVVLYYTAYFEDAMERVCQLPATTLNELIKYALWLVECSHPSARCYSLFFINLVLCYGVTFRLFESQNGLVYLYNAICVLPLRLTEDNPATVKDTTSWHVVRASLSAVRKFLEISLLLWVDTLDPNLSSIFDEPPRAVAIAGCRPITYTGEQLSRLISLVIARVRPDTVWPPTQQLKECGAIDVLYRIIARNVYAHNSWPCRNECTRLAVDILNLISITYDLADQIASAEVYSFPTGATAFLGSPPGFSSLAALGDSPNSGSGSADVTVHLPSPSGNGAGHGGRGLINQLLEIVEQVGSNWDASRTSAGRANRRRRALAEEANANETSDGEGQGSNNNQNAGDRDRLNSNQAQDSANHHDRMDEEEGGHSAEVPADERVNGLHMLFSMSREDDGWDVAVHKAVLGLICTLVYRPIVEHEHPDNPVLAASVLNSQTANVGSNLAATPVLGGTPSANRGSQNVSASSFKTPHRYPDSGSLVRAGRKRRFEETSIKPLFISPLPFSSSVPQPVTPPPLAANRCLSPNQLATPVTPFSESSHSLIRQKPNKLLQRQIHLWNIVRRQHGIMALLYHLETKQPISDADSVRTLACRGLVGMARSEEVRSMLAKMPLFTKALLQLLMKEPVLPDRLTEHAEFCRYATMLIRLVVGTLSDGVLSGDISLERLRRAEIVAKTRIQWDQDELLELIFRHLHSKGLHETAASLQREAHLKVTHTAPTQLPLYDDFSRPPGETPPYQPVPGSLTSDSTPVGTNTYSGIELPLSSEIGTVNRDNLNETVGPTGDNGAELLPTPNLRLTKIKTTGPTTQTPKPYRDRFERPSIPNLYLKPVSNQPVPDVTLSKVVESFLLHQHAQCPHPVSMCPKFSLYHPHRCPDPRPNKPSNACQRLSRREAFYGSLRLRPSRREDRHFLHRRFQPTAVIREAEDDLLTACCFSRTDDGLFLGATSGAIAWVNVEEDGLPVELFRVQTSSIRNLAHTRDGERLLVCSEWGEPATVVARLRPSTGTTSTSGNSPWESVSEDFVFHVSEARYAEFSKTGNQDRLVATYGKMARVYDLNSGTRVADLFSAVKQSGYVLNKATFSPSDQLVLNDGVIWDLRCTGTLPDMSNAPSYQGSLYHPVHKIDKLQDIVSGVFHPNGLEIIVGSAVWDVRTWRLLHTVQALDRLEVQFNATQDVIYAGIFGLDDEEYADLGSDRLVMQNMFRTVDALDYSLIASVDVRHRIDQLALDTTGQSLALVEKVGENSSNEPITQCRVYMVGRKRGEREPDNEEEEGREDEDDDEDDDDNDDDDDDEDDDLLNADTADELAQILDESSGDDDDDSTSGSSAFSASSGEPVSRRNASYRLRRRYPHRNTAPPSNTGEEHSDASHEPSPPQPDNTTAEHDTGTNGRTPREDNGEVNSNSSWETIMVEETTDEMSDEE</sequence>
<comment type="pathway">
    <text evidence="2">Protein modification; protein ubiquitination.</text>
</comment>
<evidence type="ECO:0000313" key="8">
    <source>
        <dbReference type="Proteomes" id="UP001497525"/>
    </source>
</evidence>
<dbReference type="InterPro" id="IPR036322">
    <property type="entry name" value="WD40_repeat_dom_sf"/>
</dbReference>
<evidence type="ECO:0000256" key="5">
    <source>
        <dbReference type="ARBA" id="ARBA00023242"/>
    </source>
</evidence>
<dbReference type="PANTHER" id="PTHR13129">
    <property type="entry name" value="VPRBP PROTEIN-RELATED"/>
    <property type="match status" value="1"/>
</dbReference>
<keyword evidence="5" id="KW-0539">Nucleus</keyword>
<feature type="compositionally biased region" description="Acidic residues" evidence="6">
    <location>
        <begin position="1720"/>
        <end position="1729"/>
    </location>
</feature>
<feature type="compositionally biased region" description="Polar residues" evidence="6">
    <location>
        <begin position="763"/>
        <end position="778"/>
    </location>
</feature>
<protein>
    <recommendedName>
        <fullName evidence="9">LisH domain-containing protein</fullName>
    </recommendedName>
</protein>
<dbReference type="InterPro" id="IPR006594">
    <property type="entry name" value="LisH"/>
</dbReference>
<dbReference type="Gene3D" id="2.130.10.10">
    <property type="entry name" value="YVTN repeat-like/Quinoprotein amine dehydrogenase"/>
    <property type="match status" value="1"/>
</dbReference>
<dbReference type="InterPro" id="IPR015943">
    <property type="entry name" value="WD40/YVTN_repeat-like_dom_sf"/>
</dbReference>
<reference evidence="7" key="1">
    <citation type="submission" date="2024-06" db="EMBL/GenBank/DDBJ databases">
        <authorList>
            <person name="Liu X."/>
            <person name="Lenzi L."/>
            <person name="Haldenby T S."/>
            <person name="Uol C."/>
        </authorList>
    </citation>
    <scope>NUCLEOTIDE SEQUENCE</scope>
</reference>